<reference evidence="2 3" key="1">
    <citation type="submission" date="2020-05" db="EMBL/GenBank/DDBJ databases">
        <title>Electrophorus electricus (electric eel) genome, fEleEle1, primary haplotype.</title>
        <authorList>
            <person name="Myers G."/>
            <person name="Meyer A."/>
            <person name="Fedrigo O."/>
            <person name="Formenti G."/>
            <person name="Rhie A."/>
            <person name="Tracey A."/>
            <person name="Sims Y."/>
            <person name="Jarvis E.D."/>
        </authorList>
    </citation>
    <scope>NUCLEOTIDE SEQUENCE [LARGE SCALE GENOMIC DNA]</scope>
</reference>
<evidence type="ECO:0000313" key="3">
    <source>
        <dbReference type="Proteomes" id="UP000314983"/>
    </source>
</evidence>
<dbReference type="AlphaFoldDB" id="A0AAY5EJN6"/>
<gene>
    <name evidence="2" type="primary">SMIM8</name>
</gene>
<evidence type="ECO:0000256" key="1">
    <source>
        <dbReference type="SAM" id="MobiDB-lite"/>
    </source>
</evidence>
<feature type="compositionally biased region" description="Polar residues" evidence="1">
    <location>
        <begin position="1"/>
        <end position="13"/>
    </location>
</feature>
<proteinExistence type="predicted"/>
<organism evidence="2 3">
    <name type="scientific">Electrophorus electricus</name>
    <name type="common">Electric eel</name>
    <name type="synonym">Gymnotus electricus</name>
    <dbReference type="NCBI Taxonomy" id="8005"/>
    <lineage>
        <taxon>Eukaryota</taxon>
        <taxon>Metazoa</taxon>
        <taxon>Chordata</taxon>
        <taxon>Craniata</taxon>
        <taxon>Vertebrata</taxon>
        <taxon>Euteleostomi</taxon>
        <taxon>Actinopterygii</taxon>
        <taxon>Neopterygii</taxon>
        <taxon>Teleostei</taxon>
        <taxon>Ostariophysi</taxon>
        <taxon>Gymnotiformes</taxon>
        <taxon>Gymnotoidei</taxon>
        <taxon>Gymnotidae</taxon>
        <taxon>Electrophorus</taxon>
    </lineage>
</organism>
<feature type="region of interest" description="Disordered" evidence="1">
    <location>
        <begin position="1"/>
        <end position="50"/>
    </location>
</feature>
<dbReference type="Proteomes" id="UP000314983">
    <property type="component" value="Chromosome 14"/>
</dbReference>
<reference evidence="2" key="3">
    <citation type="submission" date="2025-09" db="UniProtKB">
        <authorList>
            <consortium name="Ensembl"/>
        </authorList>
    </citation>
    <scope>IDENTIFICATION</scope>
</reference>
<reference evidence="2" key="2">
    <citation type="submission" date="2025-08" db="UniProtKB">
        <authorList>
            <consortium name="Ensembl"/>
        </authorList>
    </citation>
    <scope>IDENTIFICATION</scope>
</reference>
<sequence>TGSCLQRSPTSLLSPARPRTQHSLTGRTHTHTRSSGAWAEGTALHGPPKLTLPNCARAHRGLSPTYMAGGFLRKLVAQTLDMRNS</sequence>
<protein>
    <submittedName>
        <fullName evidence="2">Uncharacterized protein</fullName>
    </submittedName>
</protein>
<keyword evidence="3" id="KW-1185">Reference proteome</keyword>
<name>A0AAY5EJN6_ELEEL</name>
<evidence type="ECO:0000313" key="2">
    <source>
        <dbReference type="Ensembl" id="ENSEEEP00000056804.1"/>
    </source>
</evidence>
<accession>A0AAY5EJN6</accession>
<dbReference type="Ensembl" id="ENSEEET00000066113.1">
    <property type="protein sequence ID" value="ENSEEEP00000056804.1"/>
    <property type="gene ID" value="ENSEEEG00000028858.1"/>
</dbReference>